<feature type="modified residue" description="4-aspartylphosphate" evidence="1">
    <location>
        <position position="52"/>
    </location>
</feature>
<feature type="domain" description="HTH LytTR-type" evidence="3">
    <location>
        <begin position="136"/>
        <end position="226"/>
    </location>
</feature>
<dbReference type="Pfam" id="PF00072">
    <property type="entry name" value="Response_reg"/>
    <property type="match status" value="1"/>
</dbReference>
<dbReference type="InterPro" id="IPR001789">
    <property type="entry name" value="Sig_transdc_resp-reg_receiver"/>
</dbReference>
<dbReference type="RefSeq" id="WP_183980373.1">
    <property type="nucleotide sequence ID" value="NZ_JACIBY010000028.1"/>
</dbReference>
<protein>
    <submittedName>
        <fullName evidence="4">DNA-binding LytR/AlgR family response regulator</fullName>
    </submittedName>
</protein>
<dbReference type="SUPFAM" id="SSF52172">
    <property type="entry name" value="CheY-like"/>
    <property type="match status" value="1"/>
</dbReference>
<keyword evidence="1" id="KW-0597">Phosphoprotein</keyword>
<dbReference type="Gene3D" id="2.40.50.1020">
    <property type="entry name" value="LytTr DNA-binding domain"/>
    <property type="match status" value="1"/>
</dbReference>
<dbReference type="Proteomes" id="UP000541352">
    <property type="component" value="Unassembled WGS sequence"/>
</dbReference>
<evidence type="ECO:0000259" key="2">
    <source>
        <dbReference type="PROSITE" id="PS50110"/>
    </source>
</evidence>
<dbReference type="PANTHER" id="PTHR37299:SF1">
    <property type="entry name" value="STAGE 0 SPORULATION PROTEIN A HOMOLOG"/>
    <property type="match status" value="1"/>
</dbReference>
<dbReference type="Pfam" id="PF04397">
    <property type="entry name" value="LytTR"/>
    <property type="match status" value="1"/>
</dbReference>
<sequence>MTILLIEDDPFWQIKILLMLEEANILEVTSTGSLKEAQDFLSEIQPDLVLADVMLPDGLSYDLFKGLKREYPVIFLTGYPQDEFLKNALSLPNTSFLVKPFHPFTLLGMVHAMVPENAPDDAPKGISLPGRFRQKIFLAFDSLLYIEADGNYVHIYTAERNYIFKRTLRAILFDLDKRFVQVHRAFVVNKNYVKRLDLSAQQIIVQGKSIPVGRSFRQDVIEMFEQ</sequence>
<dbReference type="PANTHER" id="PTHR37299">
    <property type="entry name" value="TRANSCRIPTIONAL REGULATOR-RELATED"/>
    <property type="match status" value="1"/>
</dbReference>
<feature type="domain" description="Response regulatory" evidence="2">
    <location>
        <begin position="2"/>
        <end position="114"/>
    </location>
</feature>
<dbReference type="SMART" id="SM00850">
    <property type="entry name" value="LytTR"/>
    <property type="match status" value="1"/>
</dbReference>
<reference evidence="4 5" key="1">
    <citation type="submission" date="2020-08" db="EMBL/GenBank/DDBJ databases">
        <title>Genomic Encyclopedia of Type Strains, Phase IV (KMG-IV): sequencing the most valuable type-strain genomes for metagenomic binning, comparative biology and taxonomic classification.</title>
        <authorList>
            <person name="Goeker M."/>
        </authorList>
    </citation>
    <scope>NUCLEOTIDE SEQUENCE [LARGE SCALE GENOMIC DNA]</scope>
    <source>
        <strain evidence="4 5">DSM 17976</strain>
    </source>
</reference>
<keyword evidence="5" id="KW-1185">Reference proteome</keyword>
<evidence type="ECO:0000313" key="4">
    <source>
        <dbReference type="EMBL" id="MBB3842181.1"/>
    </source>
</evidence>
<evidence type="ECO:0000313" key="5">
    <source>
        <dbReference type="Proteomes" id="UP000541352"/>
    </source>
</evidence>
<dbReference type="GO" id="GO:0000156">
    <property type="term" value="F:phosphorelay response regulator activity"/>
    <property type="evidence" value="ECO:0007669"/>
    <property type="project" value="InterPro"/>
</dbReference>
<dbReference type="InterPro" id="IPR011006">
    <property type="entry name" value="CheY-like_superfamily"/>
</dbReference>
<dbReference type="InterPro" id="IPR046947">
    <property type="entry name" value="LytR-like"/>
</dbReference>
<proteinExistence type="predicted"/>
<organism evidence="4 5">
    <name type="scientific">Runella defluvii</name>
    <dbReference type="NCBI Taxonomy" id="370973"/>
    <lineage>
        <taxon>Bacteria</taxon>
        <taxon>Pseudomonadati</taxon>
        <taxon>Bacteroidota</taxon>
        <taxon>Cytophagia</taxon>
        <taxon>Cytophagales</taxon>
        <taxon>Spirosomataceae</taxon>
        <taxon>Runella</taxon>
    </lineage>
</organism>
<accession>A0A7W5ZSR0</accession>
<dbReference type="PROSITE" id="PS50930">
    <property type="entry name" value="HTH_LYTTR"/>
    <property type="match status" value="1"/>
</dbReference>
<dbReference type="SMART" id="SM00448">
    <property type="entry name" value="REC"/>
    <property type="match status" value="1"/>
</dbReference>
<evidence type="ECO:0000256" key="1">
    <source>
        <dbReference type="PROSITE-ProRule" id="PRU00169"/>
    </source>
</evidence>
<dbReference type="PROSITE" id="PS50110">
    <property type="entry name" value="RESPONSE_REGULATORY"/>
    <property type="match status" value="1"/>
</dbReference>
<dbReference type="AlphaFoldDB" id="A0A7W5ZSR0"/>
<dbReference type="CDD" id="cd00156">
    <property type="entry name" value="REC"/>
    <property type="match status" value="1"/>
</dbReference>
<dbReference type="Gene3D" id="3.40.50.2300">
    <property type="match status" value="1"/>
</dbReference>
<dbReference type="InterPro" id="IPR007492">
    <property type="entry name" value="LytTR_DNA-bd_dom"/>
</dbReference>
<dbReference type="EMBL" id="JACIBY010000028">
    <property type="protein sequence ID" value="MBB3842181.1"/>
    <property type="molecule type" value="Genomic_DNA"/>
</dbReference>
<gene>
    <name evidence="4" type="ORF">FHS57_006212</name>
</gene>
<name>A0A7W5ZSR0_9BACT</name>
<comment type="caution">
    <text evidence="4">The sequence shown here is derived from an EMBL/GenBank/DDBJ whole genome shotgun (WGS) entry which is preliminary data.</text>
</comment>
<evidence type="ECO:0000259" key="3">
    <source>
        <dbReference type="PROSITE" id="PS50930"/>
    </source>
</evidence>
<dbReference type="GO" id="GO:0003677">
    <property type="term" value="F:DNA binding"/>
    <property type="evidence" value="ECO:0007669"/>
    <property type="project" value="UniProtKB-KW"/>
</dbReference>
<keyword evidence="4" id="KW-0238">DNA-binding</keyword>